<dbReference type="SMART" id="SM00530">
    <property type="entry name" value="HTH_XRE"/>
    <property type="match status" value="1"/>
</dbReference>
<evidence type="ECO:0000313" key="3">
    <source>
        <dbReference type="EMBL" id="MDZ5711611.1"/>
    </source>
</evidence>
<dbReference type="InterPro" id="IPR001387">
    <property type="entry name" value="Cro/C1-type_HTH"/>
</dbReference>
<dbReference type="CDD" id="cd00093">
    <property type="entry name" value="HTH_XRE"/>
    <property type="match status" value="1"/>
</dbReference>
<dbReference type="EMBL" id="JAXQNN010000002">
    <property type="protein sequence ID" value="MDZ5711611.1"/>
    <property type="molecule type" value="Genomic_DNA"/>
</dbReference>
<organism evidence="3 4">
    <name type="scientific">Jeotgalibacillus haloalkalitolerans</name>
    <dbReference type="NCBI Taxonomy" id="3104292"/>
    <lineage>
        <taxon>Bacteria</taxon>
        <taxon>Bacillati</taxon>
        <taxon>Bacillota</taxon>
        <taxon>Bacilli</taxon>
        <taxon>Bacillales</taxon>
        <taxon>Caryophanaceae</taxon>
        <taxon>Jeotgalibacillus</taxon>
    </lineage>
</organism>
<dbReference type="Gene3D" id="1.10.260.40">
    <property type="entry name" value="lambda repressor-like DNA-binding domains"/>
    <property type="match status" value="1"/>
</dbReference>
<accession>A0ABU5KKZ7</accession>
<keyword evidence="1" id="KW-0238">DNA-binding</keyword>
<name>A0ABU5KKZ7_9BACL</name>
<gene>
    <name evidence="3" type="ORF">UFB30_05205</name>
</gene>
<dbReference type="PANTHER" id="PTHR46558:SF13">
    <property type="entry name" value="HTH-TYPE TRANSCRIPTIONAL REGULATOR IMMR"/>
    <property type="match status" value="1"/>
</dbReference>
<feature type="domain" description="HTH cro/C1-type" evidence="2">
    <location>
        <begin position="7"/>
        <end position="61"/>
    </location>
</feature>
<reference evidence="3 4" key="1">
    <citation type="submission" date="2023-12" db="EMBL/GenBank/DDBJ databases">
        <title>Jeotgalibacillus haloalkaliphilus sp. nov., a novel salt-tolerant bacteria, isolated from the estuary of the Fenhe River into the Yellow River.</title>
        <authorList>
            <person name="Li Y."/>
        </authorList>
    </citation>
    <scope>NUCLEOTIDE SEQUENCE [LARGE SCALE GENOMIC DNA]</scope>
    <source>
        <strain evidence="3 4">HH7-29</strain>
    </source>
</reference>
<evidence type="ECO:0000313" key="4">
    <source>
        <dbReference type="Proteomes" id="UP001292084"/>
    </source>
</evidence>
<evidence type="ECO:0000259" key="2">
    <source>
        <dbReference type="PROSITE" id="PS50943"/>
    </source>
</evidence>
<proteinExistence type="predicted"/>
<dbReference type="InterPro" id="IPR010982">
    <property type="entry name" value="Lambda_DNA-bd_dom_sf"/>
</dbReference>
<dbReference type="PROSITE" id="PS50943">
    <property type="entry name" value="HTH_CROC1"/>
    <property type="match status" value="1"/>
</dbReference>
<dbReference type="SUPFAM" id="SSF47413">
    <property type="entry name" value="lambda repressor-like DNA-binding domains"/>
    <property type="match status" value="1"/>
</dbReference>
<dbReference type="Proteomes" id="UP001292084">
    <property type="component" value="Unassembled WGS sequence"/>
</dbReference>
<sequence length="128" mass="15551">MSIGDRLRDLREKRGISQLELSRRLDIPNQNISNYERGYRTPDYEALKKFADFYEVSTDYILGRDFKQVTDKPLTDRQKYLMDWFMQKEHLFFQDGGSIEDAIDDLEIMFEAYQKMRKRFDEDQKKKK</sequence>
<dbReference type="Pfam" id="PF01381">
    <property type="entry name" value="HTH_3"/>
    <property type="match status" value="1"/>
</dbReference>
<dbReference type="RefSeq" id="WP_322420628.1">
    <property type="nucleotide sequence ID" value="NZ_JAXQNN010000002.1"/>
</dbReference>
<protein>
    <submittedName>
        <fullName evidence="3">Helix-turn-helix domain-containing protein</fullName>
    </submittedName>
</protein>
<evidence type="ECO:0000256" key="1">
    <source>
        <dbReference type="ARBA" id="ARBA00023125"/>
    </source>
</evidence>
<keyword evidence="4" id="KW-1185">Reference proteome</keyword>
<comment type="caution">
    <text evidence="3">The sequence shown here is derived from an EMBL/GenBank/DDBJ whole genome shotgun (WGS) entry which is preliminary data.</text>
</comment>
<dbReference type="PANTHER" id="PTHR46558">
    <property type="entry name" value="TRACRIPTIONAL REGULATORY PROTEIN-RELATED-RELATED"/>
    <property type="match status" value="1"/>
</dbReference>